<feature type="domain" description="Stage V sporulation protein AA" evidence="2">
    <location>
        <begin position="3"/>
        <end position="89"/>
    </location>
</feature>
<name>A0A9D1NUJ5_9FIRM</name>
<keyword evidence="1" id="KW-0472">Membrane</keyword>
<sequence length="206" mass="23287">MSETLYIQTDKNMQVTSEKVHLQDIAQLSCSNPRVLNRCGILKVVTLPRGKYGRYPVSVIEVIRKIQQAEKDLEVVHVGEPEFLLTYTAPEAKSQAAAWLKTIFVCLLTFFGTMFSIMTFNMDVDVGTLFQKIHTLFTGRTSNGFSVLEISYSLGIGIGVVCFFNHFGKRKLTEDPTPMEVEMRSYEDQVDTTIIEQESRSRGQGQ</sequence>
<reference evidence="3" key="1">
    <citation type="submission" date="2020-10" db="EMBL/GenBank/DDBJ databases">
        <authorList>
            <person name="Gilroy R."/>
        </authorList>
    </citation>
    <scope>NUCLEOTIDE SEQUENCE</scope>
    <source>
        <strain evidence="3">ChiBcec2-4451</strain>
    </source>
</reference>
<evidence type="ECO:0000256" key="1">
    <source>
        <dbReference type="SAM" id="Phobius"/>
    </source>
</evidence>
<evidence type="ECO:0000313" key="3">
    <source>
        <dbReference type="EMBL" id="HIV13142.1"/>
    </source>
</evidence>
<proteinExistence type="predicted"/>
<dbReference type="Pfam" id="PF12164">
    <property type="entry name" value="SporV_AA"/>
    <property type="match status" value="1"/>
</dbReference>
<keyword evidence="1" id="KW-1133">Transmembrane helix</keyword>
<dbReference type="InterPro" id="IPR021997">
    <property type="entry name" value="SporV_AA"/>
</dbReference>
<dbReference type="InterPro" id="IPR038548">
    <property type="entry name" value="SporV_AA_N_sf"/>
</dbReference>
<evidence type="ECO:0000259" key="2">
    <source>
        <dbReference type="Pfam" id="PF12164"/>
    </source>
</evidence>
<dbReference type="Proteomes" id="UP000886723">
    <property type="component" value="Unassembled WGS sequence"/>
</dbReference>
<feature type="transmembrane region" description="Helical" evidence="1">
    <location>
        <begin position="142"/>
        <end position="164"/>
    </location>
</feature>
<accession>A0A9D1NUJ5</accession>
<feature type="transmembrane region" description="Helical" evidence="1">
    <location>
        <begin position="103"/>
        <end position="122"/>
    </location>
</feature>
<dbReference type="AlphaFoldDB" id="A0A9D1NUJ5"/>
<comment type="caution">
    <text evidence="3">The sequence shown here is derived from an EMBL/GenBank/DDBJ whole genome shotgun (WGS) entry which is preliminary data.</text>
</comment>
<reference evidence="3" key="2">
    <citation type="journal article" date="2021" name="PeerJ">
        <title>Extensive microbial diversity within the chicken gut microbiome revealed by metagenomics and culture.</title>
        <authorList>
            <person name="Gilroy R."/>
            <person name="Ravi A."/>
            <person name="Getino M."/>
            <person name="Pursley I."/>
            <person name="Horton D.L."/>
            <person name="Alikhan N.F."/>
            <person name="Baker D."/>
            <person name="Gharbi K."/>
            <person name="Hall N."/>
            <person name="Watson M."/>
            <person name="Adriaenssens E.M."/>
            <person name="Foster-Nyarko E."/>
            <person name="Jarju S."/>
            <person name="Secka A."/>
            <person name="Antonio M."/>
            <person name="Oren A."/>
            <person name="Chaudhuri R.R."/>
            <person name="La Ragione R."/>
            <person name="Hildebrand F."/>
            <person name="Pallen M.J."/>
        </authorList>
    </citation>
    <scope>NUCLEOTIDE SEQUENCE</scope>
    <source>
        <strain evidence="3">ChiBcec2-4451</strain>
    </source>
</reference>
<evidence type="ECO:0000313" key="4">
    <source>
        <dbReference type="Proteomes" id="UP000886723"/>
    </source>
</evidence>
<dbReference type="EMBL" id="DVON01000179">
    <property type="protein sequence ID" value="HIV13142.1"/>
    <property type="molecule type" value="Genomic_DNA"/>
</dbReference>
<keyword evidence="1" id="KW-0812">Transmembrane</keyword>
<dbReference type="Gene3D" id="2.60.480.10">
    <property type="entry name" value="eubacterium ventriosum atcc domain"/>
    <property type="match status" value="1"/>
</dbReference>
<gene>
    <name evidence="3" type="ORF">IAA63_08415</name>
</gene>
<organism evidence="3 4">
    <name type="scientific">Candidatus Pullilachnospira stercoravium</name>
    <dbReference type="NCBI Taxonomy" id="2840913"/>
    <lineage>
        <taxon>Bacteria</taxon>
        <taxon>Bacillati</taxon>
        <taxon>Bacillota</taxon>
        <taxon>Clostridia</taxon>
        <taxon>Lachnospirales</taxon>
        <taxon>Lachnospiraceae</taxon>
        <taxon>Lachnospiraceae incertae sedis</taxon>
        <taxon>Candidatus Pullilachnospira</taxon>
    </lineage>
</organism>
<protein>
    <submittedName>
        <fullName evidence="3">Stage V sporulation protein AA</fullName>
    </submittedName>
</protein>